<sequence>MLFQHDNRKFLPLVLLIFGSGTVKSTLQTLAQSNNHSTIQPAGTPWKIGFQVHSCNDLAQWPNLVRKGARSFKVDPRWVEWNAKSACRDPTGCLVLSHDPPLPRLLGAQPAYYNFLEDVLDLLAHMEPIRSVARREGLRIALCFKGTPGNLCNQGEGGHSQQNESSVAARAATRWLRKVDTFVSVAKDLLQAQGLEESVTFVLDGGGVPVGCLAQRWRPWPSVWMSGSGPAEAFLSDAVWDGSDRFQVLNEPADPGVWQALADPILNYGKFSGGPYPYQVWEPGGQARIRSFIEIFHGGRPHPPGLDFASNSDVAMFQVYAGLGLNQGLDDGAPPERGEERTEGRGSAGCGEGVGGLVTVVRPGLALVLPDRGRGEYRMYTFDPDQPLAGRRGLREGRPAPAWGSLWLPGFDPGGGGHGKDGGGEGEGARIQTFSAWGDTLLVGRTGGDYLLYDTAGLQVDGNATLGEVVLRYKGAFQASEASAPRSGSGAAPGRGSVRLRRTLLSAGGQRFSFSSTLMGPARLEGDGGHTLLEVYIDLAWRQAGCRLAYQVLDCGGGSLGDRASRQRGCLWWAGESAEGRITPEHVPDVESAVAVAVQHAGGVVALVFAAAGGGVFLTRVPDAALSPWAPAEEVGSGVVQIGVGHSVAASAVVVADPRGAESTSLVMLVVGGGFCYNSHLHNTGPRKVCELTPRATPGVLDYTYGLVLGWLQLLRGPALDPTRPDLRASAHPRRHLVNPCHPTLLHGSYDLGYSPAVALFPSRAGGMEGVGMLEIHRAFEQVCPLGTLMRPGRQSGPSFKEKEEDTRAAAIEAERGQSGQEAPVRELAACACGAAIARPAESLVADSFSVQVDLAGRMRGANLAIPVLAR</sequence>
<feature type="compositionally biased region" description="Basic and acidic residues" evidence="1">
    <location>
        <begin position="334"/>
        <end position="344"/>
    </location>
</feature>
<accession>W7T685</accession>
<feature type="signal peptide" evidence="2">
    <location>
        <begin position="1"/>
        <end position="25"/>
    </location>
</feature>
<evidence type="ECO:0000313" key="4">
    <source>
        <dbReference type="Proteomes" id="UP000019335"/>
    </source>
</evidence>
<dbReference type="EMBL" id="AZIL01002191">
    <property type="protein sequence ID" value="EWM22500.1"/>
    <property type="molecule type" value="Genomic_DNA"/>
</dbReference>
<dbReference type="OrthoDB" id="194565at2759"/>
<keyword evidence="4" id="KW-1185">Reference proteome</keyword>
<dbReference type="AlphaFoldDB" id="W7T685"/>
<protein>
    <submittedName>
        <fullName evidence="3">Uncharacterized protein</fullName>
    </submittedName>
</protein>
<organism evidence="3 4">
    <name type="scientific">Nannochloropsis gaditana</name>
    <dbReference type="NCBI Taxonomy" id="72520"/>
    <lineage>
        <taxon>Eukaryota</taxon>
        <taxon>Sar</taxon>
        <taxon>Stramenopiles</taxon>
        <taxon>Ochrophyta</taxon>
        <taxon>Eustigmatophyceae</taxon>
        <taxon>Eustigmatales</taxon>
        <taxon>Monodopsidaceae</taxon>
        <taxon>Nannochloropsis</taxon>
    </lineage>
</organism>
<proteinExistence type="predicted"/>
<gene>
    <name evidence="3" type="ORF">Naga_100011g31</name>
</gene>
<dbReference type="Proteomes" id="UP000019335">
    <property type="component" value="Unassembled WGS sequence"/>
</dbReference>
<keyword evidence="2" id="KW-0732">Signal</keyword>
<name>W7T685_9STRA</name>
<reference evidence="3 4" key="1">
    <citation type="journal article" date="2014" name="Mol. Plant">
        <title>Chromosome Scale Genome Assembly and Transcriptome Profiling of Nannochloropsis gaditana in Nitrogen Depletion.</title>
        <authorList>
            <person name="Corteggiani Carpinelli E."/>
            <person name="Telatin A."/>
            <person name="Vitulo N."/>
            <person name="Forcato C."/>
            <person name="D'Angelo M."/>
            <person name="Schiavon R."/>
            <person name="Vezzi A."/>
            <person name="Giacometti G.M."/>
            <person name="Morosinotto T."/>
            <person name="Valle G."/>
        </authorList>
    </citation>
    <scope>NUCLEOTIDE SEQUENCE [LARGE SCALE GENOMIC DNA]</scope>
    <source>
        <strain evidence="3 4">B-31</strain>
    </source>
</reference>
<feature type="region of interest" description="Disordered" evidence="1">
    <location>
        <begin position="328"/>
        <end position="350"/>
    </location>
</feature>
<evidence type="ECO:0000256" key="1">
    <source>
        <dbReference type="SAM" id="MobiDB-lite"/>
    </source>
</evidence>
<evidence type="ECO:0000313" key="3">
    <source>
        <dbReference type="EMBL" id="EWM22500.1"/>
    </source>
</evidence>
<feature type="chain" id="PRO_5004900576" evidence="2">
    <location>
        <begin position="26"/>
        <end position="871"/>
    </location>
</feature>
<evidence type="ECO:0000256" key="2">
    <source>
        <dbReference type="SAM" id="SignalP"/>
    </source>
</evidence>
<comment type="caution">
    <text evidence="3">The sequence shown here is derived from an EMBL/GenBank/DDBJ whole genome shotgun (WGS) entry which is preliminary data.</text>
</comment>